<comment type="caution">
    <text evidence="1">The sequence shown here is derived from an EMBL/GenBank/DDBJ whole genome shotgun (WGS) entry which is preliminary data.</text>
</comment>
<dbReference type="AlphaFoldDB" id="A0A0G0DDK4"/>
<organism evidence="1 2">
    <name type="scientific">Candidatus Roizmanbacteria bacterium GW2011_GWA2_35_8</name>
    <dbReference type="NCBI Taxonomy" id="1618479"/>
    <lineage>
        <taxon>Bacteria</taxon>
        <taxon>Candidatus Roizmaniibacteriota</taxon>
    </lineage>
</organism>
<accession>A0A0G0DDK4</accession>
<dbReference type="Proteomes" id="UP000034536">
    <property type="component" value="Unassembled WGS sequence"/>
</dbReference>
<protein>
    <submittedName>
        <fullName evidence="1">Uncharacterized protein</fullName>
    </submittedName>
</protein>
<proteinExistence type="predicted"/>
<dbReference type="EMBL" id="LBQX01000015">
    <property type="protein sequence ID" value="KKP86751.1"/>
    <property type="molecule type" value="Genomic_DNA"/>
</dbReference>
<evidence type="ECO:0000313" key="1">
    <source>
        <dbReference type="EMBL" id="KKP86751.1"/>
    </source>
</evidence>
<sequence>MEPIGKILNQRIDDIVSNDNKKISNPVTNVNTSDNVKRNNNDNNVNEHIEKNKYAFNPDKFSPFTRKAQIALEIAKGLGDEKNYANYRKVVNTIDQDKAYRLFRSTLDDVKAKEKTNNPVRNRGAWFMWKYKNHQY</sequence>
<gene>
    <name evidence="1" type="ORF">UR89_C0015G0014</name>
</gene>
<reference evidence="1 2" key="1">
    <citation type="journal article" date="2015" name="Nature">
        <title>rRNA introns, odd ribosomes, and small enigmatic genomes across a large radiation of phyla.</title>
        <authorList>
            <person name="Brown C.T."/>
            <person name="Hug L.A."/>
            <person name="Thomas B.C."/>
            <person name="Sharon I."/>
            <person name="Castelle C.J."/>
            <person name="Singh A."/>
            <person name="Wilkins M.J."/>
            <person name="Williams K.H."/>
            <person name="Banfield J.F."/>
        </authorList>
    </citation>
    <scope>NUCLEOTIDE SEQUENCE [LARGE SCALE GENOMIC DNA]</scope>
</reference>
<name>A0A0G0DDK4_9BACT</name>
<evidence type="ECO:0000313" key="2">
    <source>
        <dbReference type="Proteomes" id="UP000034536"/>
    </source>
</evidence>